<dbReference type="AlphaFoldDB" id="A0A6A4BJW9"/>
<dbReference type="PANTHER" id="PTHR31569">
    <property type="entry name" value="SWIM-TYPE DOMAIN-CONTAINING PROTEIN"/>
    <property type="match status" value="1"/>
</dbReference>
<dbReference type="Pfam" id="PF21056">
    <property type="entry name" value="ZSWIM1-3_RNaseH-like"/>
    <property type="match status" value="1"/>
</dbReference>
<reference evidence="2 3" key="1">
    <citation type="submission" date="2018-08" db="EMBL/GenBank/DDBJ databases">
        <title>Genomic investigation of the strawberry pathogen Phytophthora fragariae indicates pathogenicity is determined by transcriptional variation in three key races.</title>
        <authorList>
            <person name="Adams T.M."/>
            <person name="Armitage A.D."/>
            <person name="Sobczyk M.K."/>
            <person name="Bates H.J."/>
            <person name="Dunwell J.M."/>
            <person name="Nellist C.F."/>
            <person name="Harrison R.J."/>
        </authorList>
    </citation>
    <scope>NUCLEOTIDE SEQUENCE [LARGE SCALE GENOMIC DNA]</scope>
    <source>
        <strain evidence="2 3">SCRP333</strain>
    </source>
</reference>
<protein>
    <recommendedName>
        <fullName evidence="1">ZSWIM1/3 RNaseH-like domain-containing protein</fullName>
    </recommendedName>
</protein>
<name>A0A6A4BJW9_9STRA</name>
<keyword evidence="3" id="KW-1185">Reference proteome</keyword>
<accession>A0A6A4BJW9</accession>
<sequence>MTEFSQEPGNVGGVFVDSVNDKSVATCITLQTKHMRDLFHRFPEVVMIDATHGTNLSKYKVFSIMAHDAFGKGHRVKCILIDKDFGEIGVLKKAFPDATLLLCQFHVLKYLREQIASKDYGFNSWQKQQLDGLINLLVYAKTERQYLRLREYMRHIMDVGTGKVPGEIELGTGRAELGAVGGQLSTDRAEMGTGQAELGAVGEGREDSKHSFEAYFVKNWDGCRQMWCAFERQNTCTLGNNTNNRLESSWKQLKDLVDSFMQVDECIASIMVYQAQEEKKFLNTVYKLSVVHHPKYDHEMKFLSKLVSEHACELVYE</sequence>
<organism evidence="2 3">
    <name type="scientific">Phytophthora rubi</name>
    <dbReference type="NCBI Taxonomy" id="129364"/>
    <lineage>
        <taxon>Eukaryota</taxon>
        <taxon>Sar</taxon>
        <taxon>Stramenopiles</taxon>
        <taxon>Oomycota</taxon>
        <taxon>Peronosporomycetes</taxon>
        <taxon>Peronosporales</taxon>
        <taxon>Peronosporaceae</taxon>
        <taxon>Phytophthora</taxon>
    </lineage>
</organism>
<gene>
    <name evidence="2" type="ORF">PR003_g29781</name>
</gene>
<dbReference type="InterPro" id="IPR052579">
    <property type="entry name" value="Zinc_finger_SWIM"/>
</dbReference>
<evidence type="ECO:0000313" key="3">
    <source>
        <dbReference type="Proteomes" id="UP000434957"/>
    </source>
</evidence>
<evidence type="ECO:0000313" key="2">
    <source>
        <dbReference type="EMBL" id="KAE9273839.1"/>
    </source>
</evidence>
<dbReference type="EMBL" id="QXFT01005180">
    <property type="protein sequence ID" value="KAE9273839.1"/>
    <property type="molecule type" value="Genomic_DNA"/>
</dbReference>
<proteinExistence type="predicted"/>
<dbReference type="InterPro" id="IPR048324">
    <property type="entry name" value="ZSWIM1-3_RNaseH-like"/>
</dbReference>
<feature type="domain" description="ZSWIM1/3 RNaseH-like" evidence="1">
    <location>
        <begin position="3"/>
        <end position="76"/>
    </location>
</feature>
<dbReference type="Proteomes" id="UP000434957">
    <property type="component" value="Unassembled WGS sequence"/>
</dbReference>
<dbReference type="PANTHER" id="PTHR31569:SF4">
    <property type="entry name" value="SWIM-TYPE DOMAIN-CONTAINING PROTEIN"/>
    <property type="match status" value="1"/>
</dbReference>
<evidence type="ECO:0000259" key="1">
    <source>
        <dbReference type="Pfam" id="PF21056"/>
    </source>
</evidence>
<comment type="caution">
    <text evidence="2">The sequence shown here is derived from an EMBL/GenBank/DDBJ whole genome shotgun (WGS) entry which is preliminary data.</text>
</comment>